<evidence type="ECO:0000256" key="1">
    <source>
        <dbReference type="SAM" id="MobiDB-lite"/>
    </source>
</evidence>
<organism evidence="2 3">
    <name type="scientific">Punctularia strigosozonata (strain HHB-11173)</name>
    <name type="common">White-rot fungus</name>
    <dbReference type="NCBI Taxonomy" id="741275"/>
    <lineage>
        <taxon>Eukaryota</taxon>
        <taxon>Fungi</taxon>
        <taxon>Dikarya</taxon>
        <taxon>Basidiomycota</taxon>
        <taxon>Agaricomycotina</taxon>
        <taxon>Agaricomycetes</taxon>
        <taxon>Corticiales</taxon>
        <taxon>Punctulariaceae</taxon>
        <taxon>Punctularia</taxon>
    </lineage>
</organism>
<dbReference type="Proteomes" id="UP000054196">
    <property type="component" value="Unassembled WGS sequence"/>
</dbReference>
<reference evidence="3" key="1">
    <citation type="journal article" date="2012" name="Science">
        <title>The Paleozoic origin of enzymatic lignin decomposition reconstructed from 31 fungal genomes.</title>
        <authorList>
            <person name="Floudas D."/>
            <person name="Binder M."/>
            <person name="Riley R."/>
            <person name="Barry K."/>
            <person name="Blanchette R.A."/>
            <person name="Henrissat B."/>
            <person name="Martinez A.T."/>
            <person name="Otillar R."/>
            <person name="Spatafora J.W."/>
            <person name="Yadav J.S."/>
            <person name="Aerts A."/>
            <person name="Benoit I."/>
            <person name="Boyd A."/>
            <person name="Carlson A."/>
            <person name="Copeland A."/>
            <person name="Coutinho P.M."/>
            <person name="de Vries R.P."/>
            <person name="Ferreira P."/>
            <person name="Findley K."/>
            <person name="Foster B."/>
            <person name="Gaskell J."/>
            <person name="Glotzer D."/>
            <person name="Gorecki P."/>
            <person name="Heitman J."/>
            <person name="Hesse C."/>
            <person name="Hori C."/>
            <person name="Igarashi K."/>
            <person name="Jurgens J.A."/>
            <person name="Kallen N."/>
            <person name="Kersten P."/>
            <person name="Kohler A."/>
            <person name="Kuees U."/>
            <person name="Kumar T.K.A."/>
            <person name="Kuo A."/>
            <person name="LaButti K."/>
            <person name="Larrondo L.F."/>
            <person name="Lindquist E."/>
            <person name="Ling A."/>
            <person name="Lombard V."/>
            <person name="Lucas S."/>
            <person name="Lundell T."/>
            <person name="Martin R."/>
            <person name="McLaughlin D.J."/>
            <person name="Morgenstern I."/>
            <person name="Morin E."/>
            <person name="Murat C."/>
            <person name="Nagy L.G."/>
            <person name="Nolan M."/>
            <person name="Ohm R.A."/>
            <person name="Patyshakuliyeva A."/>
            <person name="Rokas A."/>
            <person name="Ruiz-Duenas F.J."/>
            <person name="Sabat G."/>
            <person name="Salamov A."/>
            <person name="Samejima M."/>
            <person name="Schmutz J."/>
            <person name="Slot J.C."/>
            <person name="St John F."/>
            <person name="Stenlid J."/>
            <person name="Sun H."/>
            <person name="Sun S."/>
            <person name="Syed K."/>
            <person name="Tsang A."/>
            <person name="Wiebenga A."/>
            <person name="Young D."/>
            <person name="Pisabarro A."/>
            <person name="Eastwood D.C."/>
            <person name="Martin F."/>
            <person name="Cullen D."/>
            <person name="Grigoriev I.V."/>
            <person name="Hibbett D.S."/>
        </authorList>
    </citation>
    <scope>NUCLEOTIDE SEQUENCE [LARGE SCALE GENOMIC DNA]</scope>
    <source>
        <strain evidence="3">HHB-11173 SS5</strain>
    </source>
</reference>
<feature type="region of interest" description="Disordered" evidence="1">
    <location>
        <begin position="33"/>
        <end position="134"/>
    </location>
</feature>
<gene>
    <name evidence="2" type="ORF">PUNSTDRAFT_146587</name>
</gene>
<dbReference type="HOGENOM" id="CLU_430916_0_0_1"/>
<feature type="region of interest" description="Disordered" evidence="1">
    <location>
        <begin position="196"/>
        <end position="224"/>
    </location>
</feature>
<dbReference type="EMBL" id="JH687555">
    <property type="protein sequence ID" value="EIN04380.1"/>
    <property type="molecule type" value="Genomic_DNA"/>
</dbReference>
<sequence>MALLQRQPTTASESARWTRDSNPLYMDLVQGRLLTPKKTHTRGPLTSGNRARNDGSGIDDDIPVSSVGNSGPLPHIAERTQSPSSLPSALFSRTQSGSSTSSAASPLVRKSPSPLKRNLRFSRGPGSPAPRPVLGRRFSDALSVEVDADLDDLGPILGALSLSRDDDHADDEEEIHSVSPAPGRAYLFRISQSTATASPLRTTTNSNTRGGDQQENSCALSLPSPATAKVKPGCGPLPSNNARGLLLPNKSNFAAPGGNMAPRTDDLPLDLWLLLDDLAPAIRTHVGLETDPVDVRLPETDARQPNLEASIEPSDPVSEPPRCAAALIPPKEEEEDEEESARFDTGLAGQTDSRACFARPWDAFDSSYTLSALSVCGSSDSISASSPLTFSVRLPPVAEVDGEGEAEVAGSDGAETPAEDEKEQGQGQGQTPRRTRTLVAMRRSAGSRGGPDAVEPDRGHDRADAEGAVRATAARRAKHFSAPGLSSTVMYGSPPATPRRATLDPVPEEQEEDDEGAARRRRAGSVRKRESVGVLIGQLMLDDDPPPFDSRGHLRCQAVAAAAEGTQTQDSLPALAVHGSRPSSPAEDLEEAPGTVEEREGGQEKGMTAYPSIILEIIEELAQEAEDWRVSRWDF</sequence>
<proteinExistence type="predicted"/>
<evidence type="ECO:0000313" key="3">
    <source>
        <dbReference type="Proteomes" id="UP000054196"/>
    </source>
</evidence>
<feature type="compositionally biased region" description="Basic and acidic residues" evidence="1">
    <location>
        <begin position="455"/>
        <end position="467"/>
    </location>
</feature>
<feature type="region of interest" description="Disordered" evidence="1">
    <location>
        <begin position="401"/>
        <end position="529"/>
    </location>
</feature>
<feature type="compositionally biased region" description="Low complexity" evidence="1">
    <location>
        <begin position="92"/>
        <end position="105"/>
    </location>
</feature>
<dbReference type="RefSeq" id="XP_007388523.1">
    <property type="nucleotide sequence ID" value="XM_007388461.1"/>
</dbReference>
<evidence type="ECO:0000313" key="2">
    <source>
        <dbReference type="EMBL" id="EIN04380.1"/>
    </source>
</evidence>
<feature type="region of interest" description="Disordered" evidence="1">
    <location>
        <begin position="575"/>
        <end position="607"/>
    </location>
</feature>
<dbReference type="KEGG" id="psq:PUNSTDRAFT_146587"/>
<keyword evidence="3" id="KW-1185">Reference proteome</keyword>
<feature type="compositionally biased region" description="Acidic residues" evidence="1">
    <location>
        <begin position="506"/>
        <end position="515"/>
    </location>
</feature>
<name>R7S1U6_PUNST</name>
<accession>R7S1U6</accession>
<feature type="region of interest" description="Disordered" evidence="1">
    <location>
        <begin position="328"/>
        <end position="347"/>
    </location>
</feature>
<protein>
    <submittedName>
        <fullName evidence="2">Uncharacterized protein</fullName>
    </submittedName>
</protein>
<dbReference type="AlphaFoldDB" id="R7S1U6"/>
<dbReference type="GeneID" id="18881681"/>
<feature type="compositionally biased region" description="Polar residues" evidence="1">
    <location>
        <begin position="196"/>
        <end position="219"/>
    </location>
</feature>